<dbReference type="GO" id="GO:0044281">
    <property type="term" value="P:small molecule metabolic process"/>
    <property type="evidence" value="ECO:0007669"/>
    <property type="project" value="UniProtKB-ARBA"/>
</dbReference>
<keyword evidence="2" id="KW-0479">Metal-binding</keyword>
<dbReference type="PRINTS" id="PR00413">
    <property type="entry name" value="HADHALOGNASE"/>
</dbReference>
<dbReference type="InterPro" id="IPR006549">
    <property type="entry name" value="HAD-SF_hydro_IIIA"/>
</dbReference>
<comment type="cofactor">
    <cofactor evidence="1">
        <name>Mg(2+)</name>
        <dbReference type="ChEBI" id="CHEBI:18420"/>
    </cofactor>
</comment>
<dbReference type="InterPro" id="IPR036412">
    <property type="entry name" value="HAD-like_sf"/>
</dbReference>
<evidence type="ECO:0000256" key="3">
    <source>
        <dbReference type="ARBA" id="ARBA00022801"/>
    </source>
</evidence>
<dbReference type="InterPro" id="IPR023214">
    <property type="entry name" value="HAD_sf"/>
</dbReference>
<evidence type="ECO:0000313" key="6">
    <source>
        <dbReference type="Proteomes" id="UP000823638"/>
    </source>
</evidence>
<sequence length="238" mass="27151">MFKNYVFDLYGTLLDIRTDENLPELWEKFAQFYKFHGADFTPEELKAAFETECKTLSKDSPYKYPEIQLEYVFQNLFKKKGVELSIGECVTAGQFFRILSTVQYVSLYPGVKDLLCALRKKGKKLYVLSNAQKIFTWNEMVATGIEKSFDGIIFSSDYGCAKPDPEFYGILNKKYGLIPEETIMIGNDPETDIEGGKRAGLHTLYIHSNISPQGKPVPEADFIIPDGDFTKIKELILK</sequence>
<dbReference type="Gene3D" id="1.10.150.520">
    <property type="match status" value="1"/>
</dbReference>
<dbReference type="Proteomes" id="UP000823638">
    <property type="component" value="Unassembled WGS sequence"/>
</dbReference>
<proteinExistence type="predicted"/>
<dbReference type="InterPro" id="IPR006439">
    <property type="entry name" value="HAD-SF_hydro_IA"/>
</dbReference>
<dbReference type="PANTHER" id="PTHR46470:SF2">
    <property type="entry name" value="GLYCERALDEHYDE 3-PHOSPHATE PHOSPHATASE"/>
    <property type="match status" value="1"/>
</dbReference>
<dbReference type="SFLD" id="SFLDG01129">
    <property type="entry name" value="C1.5:_HAD__Beta-PGM__Phosphata"/>
    <property type="match status" value="1"/>
</dbReference>
<comment type="caution">
    <text evidence="5">The sequence shown here is derived from an EMBL/GenBank/DDBJ whole genome shotgun (WGS) entry which is preliminary data.</text>
</comment>
<name>A0A9D9N240_9SPIR</name>
<gene>
    <name evidence="5" type="ORF">IAA81_03980</name>
</gene>
<dbReference type="GO" id="GO:0046872">
    <property type="term" value="F:metal ion binding"/>
    <property type="evidence" value="ECO:0007669"/>
    <property type="project" value="UniProtKB-KW"/>
</dbReference>
<dbReference type="AlphaFoldDB" id="A0A9D9N240"/>
<dbReference type="GO" id="GO:0016791">
    <property type="term" value="F:phosphatase activity"/>
    <property type="evidence" value="ECO:0007669"/>
    <property type="project" value="TreeGrafter"/>
</dbReference>
<dbReference type="NCBIfam" id="TIGR01662">
    <property type="entry name" value="HAD-SF-IIIA"/>
    <property type="match status" value="1"/>
</dbReference>
<evidence type="ECO:0000256" key="1">
    <source>
        <dbReference type="ARBA" id="ARBA00001946"/>
    </source>
</evidence>
<dbReference type="PANTHER" id="PTHR46470">
    <property type="entry name" value="N-ACYLNEURAMINATE-9-PHOSPHATASE"/>
    <property type="match status" value="1"/>
</dbReference>
<organism evidence="5 6">
    <name type="scientific">Candidatus Gallitreponema excrementavium</name>
    <dbReference type="NCBI Taxonomy" id="2840840"/>
    <lineage>
        <taxon>Bacteria</taxon>
        <taxon>Pseudomonadati</taxon>
        <taxon>Spirochaetota</taxon>
        <taxon>Spirochaetia</taxon>
        <taxon>Spirochaetales</taxon>
        <taxon>Candidatus Gallitreponema</taxon>
    </lineage>
</organism>
<evidence type="ECO:0000313" key="5">
    <source>
        <dbReference type="EMBL" id="MBO8457370.1"/>
    </source>
</evidence>
<dbReference type="InterPro" id="IPR051400">
    <property type="entry name" value="HAD-like_hydrolase"/>
</dbReference>
<dbReference type="SFLD" id="SFLDS00003">
    <property type="entry name" value="Haloacid_Dehalogenase"/>
    <property type="match status" value="1"/>
</dbReference>
<reference evidence="5" key="1">
    <citation type="submission" date="2020-10" db="EMBL/GenBank/DDBJ databases">
        <authorList>
            <person name="Gilroy R."/>
        </authorList>
    </citation>
    <scope>NUCLEOTIDE SEQUENCE</scope>
    <source>
        <strain evidence="5">10532</strain>
    </source>
</reference>
<protein>
    <submittedName>
        <fullName evidence="5">HAD family hydrolase</fullName>
    </submittedName>
</protein>
<dbReference type="Gene3D" id="3.40.50.1000">
    <property type="entry name" value="HAD superfamily/HAD-like"/>
    <property type="match status" value="1"/>
</dbReference>
<dbReference type="NCBIfam" id="TIGR01549">
    <property type="entry name" value="HAD-SF-IA-v1"/>
    <property type="match status" value="1"/>
</dbReference>
<accession>A0A9D9N240</accession>
<dbReference type="Pfam" id="PF00702">
    <property type="entry name" value="Hydrolase"/>
    <property type="match status" value="1"/>
</dbReference>
<evidence type="ECO:0000256" key="4">
    <source>
        <dbReference type="ARBA" id="ARBA00022842"/>
    </source>
</evidence>
<keyword evidence="3 5" id="KW-0378">Hydrolase</keyword>
<evidence type="ECO:0000256" key="2">
    <source>
        <dbReference type="ARBA" id="ARBA00022723"/>
    </source>
</evidence>
<dbReference type="EMBL" id="JADIMM010000055">
    <property type="protein sequence ID" value="MBO8457370.1"/>
    <property type="molecule type" value="Genomic_DNA"/>
</dbReference>
<keyword evidence="4" id="KW-0460">Magnesium</keyword>
<reference evidence="5" key="2">
    <citation type="journal article" date="2021" name="PeerJ">
        <title>Extensive microbial diversity within the chicken gut microbiome revealed by metagenomics and culture.</title>
        <authorList>
            <person name="Gilroy R."/>
            <person name="Ravi A."/>
            <person name="Getino M."/>
            <person name="Pursley I."/>
            <person name="Horton D.L."/>
            <person name="Alikhan N.F."/>
            <person name="Baker D."/>
            <person name="Gharbi K."/>
            <person name="Hall N."/>
            <person name="Watson M."/>
            <person name="Adriaenssens E.M."/>
            <person name="Foster-Nyarko E."/>
            <person name="Jarju S."/>
            <person name="Secka A."/>
            <person name="Antonio M."/>
            <person name="Oren A."/>
            <person name="Chaudhuri R.R."/>
            <person name="La Ragione R."/>
            <person name="Hildebrand F."/>
            <person name="Pallen M.J."/>
        </authorList>
    </citation>
    <scope>NUCLEOTIDE SEQUENCE</scope>
    <source>
        <strain evidence="5">10532</strain>
    </source>
</reference>
<dbReference type="SUPFAM" id="SSF56784">
    <property type="entry name" value="HAD-like"/>
    <property type="match status" value="1"/>
</dbReference>
<dbReference type="NCBIfam" id="TIGR01509">
    <property type="entry name" value="HAD-SF-IA-v3"/>
    <property type="match status" value="1"/>
</dbReference>